<protein>
    <submittedName>
        <fullName evidence="1">Uncharacterized protein</fullName>
    </submittedName>
</protein>
<sequence length="167" mass="18634">MVRSMVQPYCRDIADIHDALVGLQAELGRCIDHIDQHGDADDLPRLTVVFEAADATLRHLARHWDTVRGEGDPKTSPAIAALKELLFAGRQARMRVLLAGHLNRPLGPEARENFSTLVLGRVTTHTWDRLAPHIDTAPQGNTQPGRVHVVQGFSERRVMVMRQACLR</sequence>
<dbReference type="EMBL" id="CP033073">
    <property type="protein sequence ID" value="AYN37741.1"/>
    <property type="molecule type" value="Genomic_DNA"/>
</dbReference>
<dbReference type="Gene3D" id="3.40.50.300">
    <property type="entry name" value="P-loop containing nucleotide triphosphate hydrolases"/>
    <property type="match status" value="1"/>
</dbReference>
<evidence type="ECO:0000313" key="1">
    <source>
        <dbReference type="EMBL" id="AYN37741.1"/>
    </source>
</evidence>
<evidence type="ECO:0000313" key="2">
    <source>
        <dbReference type="Proteomes" id="UP000268329"/>
    </source>
</evidence>
<proteinExistence type="predicted"/>
<dbReference type="KEGG" id="sdd:D9753_00590"/>
<dbReference type="AlphaFoldDB" id="A0A3G2J7U0"/>
<keyword evidence="2" id="KW-1185">Reference proteome</keyword>
<gene>
    <name evidence="1" type="ORF">D9753_00590</name>
</gene>
<dbReference type="OrthoDB" id="4338610at2"/>
<dbReference type="InterPro" id="IPR027417">
    <property type="entry name" value="P-loop_NTPase"/>
</dbReference>
<accession>A0A3G2J7U0</accession>
<name>A0A3G2J7U0_9ACTN</name>
<reference evidence="1 2" key="1">
    <citation type="submission" date="2018-10" db="EMBL/GenBank/DDBJ databases">
        <title>The genome of Streptomyces dangxiongensis Z022.</title>
        <authorList>
            <person name="Zhang B."/>
        </authorList>
    </citation>
    <scope>NUCLEOTIDE SEQUENCE [LARGE SCALE GENOMIC DNA]</scope>
    <source>
        <strain evidence="1 2">Z022</strain>
    </source>
</reference>
<organism evidence="1 2">
    <name type="scientific">Streptomyces dangxiongensis</name>
    <dbReference type="NCBI Taxonomy" id="1442032"/>
    <lineage>
        <taxon>Bacteria</taxon>
        <taxon>Bacillati</taxon>
        <taxon>Actinomycetota</taxon>
        <taxon>Actinomycetes</taxon>
        <taxon>Kitasatosporales</taxon>
        <taxon>Streptomycetaceae</taxon>
        <taxon>Streptomyces</taxon>
    </lineage>
</organism>
<dbReference type="Proteomes" id="UP000268329">
    <property type="component" value="Chromosome"/>
</dbReference>